<proteinExistence type="predicted"/>
<feature type="signal peptide" evidence="1">
    <location>
        <begin position="1"/>
        <end position="27"/>
    </location>
</feature>
<reference evidence="2 3" key="1">
    <citation type="submission" date="2017-11" db="EMBL/GenBank/DDBJ databases">
        <title>Bradyrhizobium forestalis sp. nov., an efficient nitrogen-fixing bacterium isolated from nodules of forest legume species in the Amazon.</title>
        <authorList>
            <person name="Costa E.M."/>
            <person name="Guimaraes A."/>
            <person name="Carvalho T.S."/>
            <person name="Rodrigues T.L."/>
            <person name="Ribeiro P.R.A."/>
            <person name="Lebbe L."/>
            <person name="Willems A."/>
            <person name="Moreira F.M.S."/>
        </authorList>
    </citation>
    <scope>NUCLEOTIDE SEQUENCE [LARGE SCALE GENOMIC DNA]</scope>
    <source>
        <strain evidence="2 3">INPA54B</strain>
    </source>
</reference>
<accession>A0A2M8R3W8</accession>
<dbReference type="Proteomes" id="UP000231194">
    <property type="component" value="Unassembled WGS sequence"/>
</dbReference>
<dbReference type="EMBL" id="PGVG01000024">
    <property type="protein sequence ID" value="PJG52513.1"/>
    <property type="molecule type" value="Genomic_DNA"/>
</dbReference>
<name>A0A2M8R3W8_9BRAD</name>
<dbReference type="AlphaFoldDB" id="A0A2M8R3W8"/>
<evidence type="ECO:0000313" key="2">
    <source>
        <dbReference type="EMBL" id="PJG52513.1"/>
    </source>
</evidence>
<protein>
    <submittedName>
        <fullName evidence="2">Uncharacterized protein</fullName>
    </submittedName>
</protein>
<sequence length="179" mass="20705">MMHKIRSVFIFLCLAALAIDQPRPARAADGPITYFSDEVPLELPKSKLLSSTDQIIVAKVRVLDRPAYLLRPDQSGRPSGEKLLREPWSAWLRVLDVIRGKRPERERLDVSFGGADDLLRSYARAPTTPRQLAQEYFVAMYEDAFGFHLIGLPISTEKYREWQQEITRFEWERQKSLSK</sequence>
<keyword evidence="1" id="KW-0732">Signal</keyword>
<keyword evidence="3" id="KW-1185">Reference proteome</keyword>
<comment type="caution">
    <text evidence="2">The sequence shown here is derived from an EMBL/GenBank/DDBJ whole genome shotgun (WGS) entry which is preliminary data.</text>
</comment>
<gene>
    <name evidence="2" type="ORF">CVM73_25440</name>
</gene>
<organism evidence="2 3">
    <name type="scientific">Bradyrhizobium forestalis</name>
    <dbReference type="NCBI Taxonomy" id="1419263"/>
    <lineage>
        <taxon>Bacteria</taxon>
        <taxon>Pseudomonadati</taxon>
        <taxon>Pseudomonadota</taxon>
        <taxon>Alphaproteobacteria</taxon>
        <taxon>Hyphomicrobiales</taxon>
        <taxon>Nitrobacteraceae</taxon>
        <taxon>Bradyrhizobium</taxon>
    </lineage>
</organism>
<evidence type="ECO:0000313" key="3">
    <source>
        <dbReference type="Proteomes" id="UP000231194"/>
    </source>
</evidence>
<feature type="chain" id="PRO_5014863765" evidence="1">
    <location>
        <begin position="28"/>
        <end position="179"/>
    </location>
</feature>
<evidence type="ECO:0000256" key="1">
    <source>
        <dbReference type="SAM" id="SignalP"/>
    </source>
</evidence>